<protein>
    <submittedName>
        <fullName evidence="2">Uncharacterized protein</fullName>
    </submittedName>
</protein>
<organism evidence="2 3">
    <name type="scientific">Candidatus Gallionella acididurans</name>
    <dbReference type="NCBI Taxonomy" id="1796491"/>
    <lineage>
        <taxon>Bacteria</taxon>
        <taxon>Pseudomonadati</taxon>
        <taxon>Pseudomonadota</taxon>
        <taxon>Betaproteobacteria</taxon>
        <taxon>Nitrosomonadales</taxon>
        <taxon>Gallionellaceae</taxon>
        <taxon>Gallionella</taxon>
    </lineage>
</organism>
<feature type="compositionally biased region" description="Polar residues" evidence="1">
    <location>
        <begin position="56"/>
        <end position="65"/>
    </location>
</feature>
<feature type="region of interest" description="Disordered" evidence="1">
    <location>
        <begin position="42"/>
        <end position="77"/>
    </location>
</feature>
<gene>
    <name evidence="2" type="ORF">AWT59_2394</name>
</gene>
<evidence type="ECO:0000313" key="3">
    <source>
        <dbReference type="Proteomes" id="UP000070578"/>
    </source>
</evidence>
<dbReference type="AlphaFoldDB" id="A0A139BR89"/>
<comment type="caution">
    <text evidence="2">The sequence shown here is derived from an EMBL/GenBank/DDBJ whole genome shotgun (WGS) entry which is preliminary data.</text>
</comment>
<reference evidence="2 3" key="1">
    <citation type="submission" date="2016-02" db="EMBL/GenBank/DDBJ databases">
        <authorList>
            <person name="Wen L."/>
            <person name="He K."/>
            <person name="Yang H."/>
        </authorList>
    </citation>
    <scope>NUCLEOTIDE SEQUENCE [LARGE SCALE GENOMIC DNA]</scope>
    <source>
        <strain evidence="2">ShG14-8</strain>
    </source>
</reference>
<evidence type="ECO:0000256" key="1">
    <source>
        <dbReference type="SAM" id="MobiDB-lite"/>
    </source>
</evidence>
<evidence type="ECO:0000313" key="2">
    <source>
        <dbReference type="EMBL" id="KXS31489.1"/>
    </source>
</evidence>
<dbReference type="EMBL" id="LSLI01000072">
    <property type="protein sequence ID" value="KXS31489.1"/>
    <property type="molecule type" value="Genomic_DNA"/>
</dbReference>
<name>A0A139BR89_9PROT</name>
<proteinExistence type="predicted"/>
<reference evidence="2 3" key="2">
    <citation type="submission" date="2016-03" db="EMBL/GenBank/DDBJ databases">
        <title>New uncultured bacterium of the family Gallionellaceae from acid mine drainage: description and reconstruction of genome based on metagenomic analysis of microbial community.</title>
        <authorList>
            <person name="Kadnikov V."/>
            <person name="Ivasenko D."/>
            <person name="Beletsky A."/>
            <person name="Mardanov A."/>
            <person name="Danilova E."/>
            <person name="Pimenov N."/>
            <person name="Karnachuk O."/>
            <person name="Ravin N."/>
        </authorList>
    </citation>
    <scope>NUCLEOTIDE SEQUENCE [LARGE SCALE GENOMIC DNA]</scope>
    <source>
        <strain evidence="2">ShG14-8</strain>
    </source>
</reference>
<sequence length="77" mass="8305">MPAKIKGSKLAQGVRQVMGQAKVPEAAEKEIARKAAVPVVPAENVSKPDTVRTKSKSPARNSSTGYEVLHPERVWPD</sequence>
<accession>A0A139BR89</accession>
<dbReference type="Proteomes" id="UP000070578">
    <property type="component" value="Unassembled WGS sequence"/>
</dbReference>